<sequence length="763" mass="90173">MEIKFEEEQKLLSAFSKEFQLMVSRANSKLFHKMWTIRQGENTVSPISTIKDIVGVFEQANLDWNSLVSKIKENKTIQRYYMERRDKYFFSDPELQEKKEALQNIEYAFYFLQTEEHWRLLKEAITIIQDTPKLKMITEDKIWLDFVKIIEQSEKDKKKTLITEASKWYLECKDNFGDISDKKDVLKSIYNNKKKIQDLATNEIFINQTQFEFAMQRMDDSQNQKFRHLAATLRDINQKMKDNIWNKQFLSSYELAICVLALLGQTNNDFGKRLKDCLEMDFEELFRLVKEGDQLSVVKGFEQFERAGQTGRWVLDDYETIFGPQLSIISNFSANIKPKMDKYEGLILQFGIKPLNCDLIEHTLDRLKLGLTSEGKKKIEAIILQYEICKDIYAIRIDYWERGGRDKKEKLTLQAKDPIETFEKEKKEWDDRLSKWKEECLSLRNNYPGLTYFTMNEAQHLIVKMDQISSYDCGCWDGLASKSILPYFQRLDHSLQNIATIIDEWKTLLKENKEPLQSLGKLSLKILSNSKNNETAPDCLTQVRPLCRGKPNLVIQFEKGFIKVSSLYKLLGMIPRSEHVLICKETTTEEEVECLLLRTLLCTKKDNKPKIHKRHLIKLLQHMLLSQSELRQMHPYLFVVISSNKENEVAVTLQQFECKSKELIALLNMEDSLYMKEWRSFLMERMNRKPFVQLYMSEDVGMGKTWKIKHDIEKEQKLERINIRFNSSTIDWDSTVNTFWQHHPCQFDEKMATKKKRSKDDLV</sequence>
<dbReference type="EMBL" id="ASPP01002755">
    <property type="protein sequence ID" value="ETO34225.1"/>
    <property type="molecule type" value="Genomic_DNA"/>
</dbReference>
<dbReference type="Proteomes" id="UP000023152">
    <property type="component" value="Unassembled WGS sequence"/>
</dbReference>
<gene>
    <name evidence="2" type="ORF">RFI_02870</name>
</gene>
<evidence type="ECO:0000313" key="3">
    <source>
        <dbReference type="Proteomes" id="UP000023152"/>
    </source>
</evidence>
<reference evidence="2 3" key="1">
    <citation type="journal article" date="2013" name="Curr. Biol.">
        <title>The Genome of the Foraminiferan Reticulomyxa filosa.</title>
        <authorList>
            <person name="Glockner G."/>
            <person name="Hulsmann N."/>
            <person name="Schleicher M."/>
            <person name="Noegel A.A."/>
            <person name="Eichinger L."/>
            <person name="Gallinger C."/>
            <person name="Pawlowski J."/>
            <person name="Sierra R."/>
            <person name="Euteneuer U."/>
            <person name="Pillet L."/>
            <person name="Moustafa A."/>
            <person name="Platzer M."/>
            <person name="Groth M."/>
            <person name="Szafranski K."/>
            <person name="Schliwa M."/>
        </authorList>
    </citation>
    <scope>NUCLEOTIDE SEQUENCE [LARGE SCALE GENOMIC DNA]</scope>
</reference>
<dbReference type="AlphaFoldDB" id="X6P6Q8"/>
<keyword evidence="1" id="KW-0175">Coiled coil</keyword>
<organism evidence="2 3">
    <name type="scientific">Reticulomyxa filosa</name>
    <dbReference type="NCBI Taxonomy" id="46433"/>
    <lineage>
        <taxon>Eukaryota</taxon>
        <taxon>Sar</taxon>
        <taxon>Rhizaria</taxon>
        <taxon>Retaria</taxon>
        <taxon>Foraminifera</taxon>
        <taxon>Monothalamids</taxon>
        <taxon>Reticulomyxidae</taxon>
        <taxon>Reticulomyxa</taxon>
    </lineage>
</organism>
<accession>X6P6Q8</accession>
<name>X6P6Q8_RETFI</name>
<evidence type="ECO:0000313" key="2">
    <source>
        <dbReference type="EMBL" id="ETO34225.1"/>
    </source>
</evidence>
<protein>
    <submittedName>
        <fullName evidence="2">Uncharacterized protein</fullName>
    </submittedName>
</protein>
<proteinExistence type="predicted"/>
<evidence type="ECO:0000256" key="1">
    <source>
        <dbReference type="SAM" id="Coils"/>
    </source>
</evidence>
<keyword evidence="3" id="KW-1185">Reference proteome</keyword>
<comment type="caution">
    <text evidence="2">The sequence shown here is derived from an EMBL/GenBank/DDBJ whole genome shotgun (WGS) entry which is preliminary data.</text>
</comment>
<feature type="non-terminal residue" evidence="2">
    <location>
        <position position="763"/>
    </location>
</feature>
<feature type="coiled-coil region" evidence="1">
    <location>
        <begin position="419"/>
        <end position="446"/>
    </location>
</feature>